<dbReference type="EMBL" id="JAJNDB010000001">
    <property type="protein sequence ID" value="MCD2192017.1"/>
    <property type="molecule type" value="Genomic_DNA"/>
</dbReference>
<protein>
    <recommendedName>
        <fullName evidence="4">Lipoprotein</fullName>
    </recommendedName>
</protein>
<dbReference type="PROSITE" id="PS51257">
    <property type="entry name" value="PROKAR_LIPOPROTEIN"/>
    <property type="match status" value="1"/>
</dbReference>
<evidence type="ECO:0000313" key="3">
    <source>
        <dbReference type="Proteomes" id="UP001199469"/>
    </source>
</evidence>
<name>A0ABS8P194_9PSEU</name>
<gene>
    <name evidence="2" type="ORF">LQ327_01250</name>
</gene>
<comment type="caution">
    <text evidence="2">The sequence shown here is derived from an EMBL/GenBank/DDBJ whole genome shotgun (WGS) entry which is preliminary data.</text>
</comment>
<dbReference type="RefSeq" id="WP_230729708.1">
    <property type="nucleotide sequence ID" value="NZ_JAJNDB010000001.1"/>
</dbReference>
<proteinExistence type="predicted"/>
<organism evidence="2 3">
    <name type="scientific">Actinomycetospora endophytica</name>
    <dbReference type="NCBI Taxonomy" id="2291215"/>
    <lineage>
        <taxon>Bacteria</taxon>
        <taxon>Bacillati</taxon>
        <taxon>Actinomycetota</taxon>
        <taxon>Actinomycetes</taxon>
        <taxon>Pseudonocardiales</taxon>
        <taxon>Pseudonocardiaceae</taxon>
        <taxon>Actinomycetospora</taxon>
    </lineage>
</organism>
<feature type="chain" id="PRO_5045247447" description="Lipoprotein" evidence="1">
    <location>
        <begin position="21"/>
        <end position="253"/>
    </location>
</feature>
<evidence type="ECO:0000256" key="1">
    <source>
        <dbReference type="SAM" id="SignalP"/>
    </source>
</evidence>
<dbReference type="Proteomes" id="UP001199469">
    <property type="component" value="Unassembled WGS sequence"/>
</dbReference>
<keyword evidence="1" id="KW-0732">Signal</keyword>
<evidence type="ECO:0008006" key="4">
    <source>
        <dbReference type="Google" id="ProtNLM"/>
    </source>
</evidence>
<sequence length="253" mass="26009">MRRSVLATAGIVVLVLSACGAGSSVPHGVAFIDAVVARSPLEDGLATVVLPSSMNEANLLVAVAMGDGPGPGEANAEAQHTRLTDSAAHAWTLRDHHLVYGSIIDVYTAPGTGRENGATITSEMTVKTGDEGHSLSVLAYRNGRLESITRRNGSFGVPQLTQTVSRGTDVITAFGDGRKNIPATPVAGFRPLNVLPVDGGPRGDQDLYQLDRLDPPGSSPGGAMLTGNDAPPPSAYWGIVNVNIVPADPSDGG</sequence>
<accession>A0ABS8P194</accession>
<evidence type="ECO:0000313" key="2">
    <source>
        <dbReference type="EMBL" id="MCD2192017.1"/>
    </source>
</evidence>
<keyword evidence="3" id="KW-1185">Reference proteome</keyword>
<reference evidence="2 3" key="1">
    <citation type="submission" date="2021-11" db="EMBL/GenBank/DDBJ databases">
        <title>Draft genome sequence of Actinomycetospora sp. SF1 isolated from the rhizosphere soil.</title>
        <authorList>
            <person name="Duangmal K."/>
            <person name="Chantavorakit T."/>
        </authorList>
    </citation>
    <scope>NUCLEOTIDE SEQUENCE [LARGE SCALE GENOMIC DNA]</scope>
    <source>
        <strain evidence="2 3">TBRC 5722</strain>
    </source>
</reference>
<feature type="signal peptide" evidence="1">
    <location>
        <begin position="1"/>
        <end position="20"/>
    </location>
</feature>